<dbReference type="EMBL" id="NBSK02000001">
    <property type="protein sequence ID" value="KAJ0224855.1"/>
    <property type="molecule type" value="Genomic_DNA"/>
</dbReference>
<keyword evidence="2" id="KW-1185">Reference proteome</keyword>
<gene>
    <name evidence="1" type="ORF">LSAT_V11C100017030</name>
</gene>
<evidence type="ECO:0000313" key="1">
    <source>
        <dbReference type="EMBL" id="KAJ0224855.1"/>
    </source>
</evidence>
<proteinExistence type="predicted"/>
<name>A0A9R1WGM3_LACSA</name>
<sequence length="97" mass="11186">MFDEEVEVINTNVLQSGSSSHECQMSSDLDVNHLRSYVAKLKLIEVYIEFQRTNLHTYVMSPNPEKNRIEEIVGPPSCSRRLCIEWIDTTTVEPPVF</sequence>
<protein>
    <submittedName>
        <fullName evidence="1">Uncharacterized protein</fullName>
    </submittedName>
</protein>
<organism evidence="1 2">
    <name type="scientific">Lactuca sativa</name>
    <name type="common">Garden lettuce</name>
    <dbReference type="NCBI Taxonomy" id="4236"/>
    <lineage>
        <taxon>Eukaryota</taxon>
        <taxon>Viridiplantae</taxon>
        <taxon>Streptophyta</taxon>
        <taxon>Embryophyta</taxon>
        <taxon>Tracheophyta</taxon>
        <taxon>Spermatophyta</taxon>
        <taxon>Magnoliopsida</taxon>
        <taxon>eudicotyledons</taxon>
        <taxon>Gunneridae</taxon>
        <taxon>Pentapetalae</taxon>
        <taxon>asterids</taxon>
        <taxon>campanulids</taxon>
        <taxon>Asterales</taxon>
        <taxon>Asteraceae</taxon>
        <taxon>Cichorioideae</taxon>
        <taxon>Cichorieae</taxon>
        <taxon>Lactucinae</taxon>
        <taxon>Lactuca</taxon>
    </lineage>
</organism>
<accession>A0A9R1WGM3</accession>
<dbReference type="Proteomes" id="UP000235145">
    <property type="component" value="Unassembled WGS sequence"/>
</dbReference>
<comment type="caution">
    <text evidence="1">The sequence shown here is derived from an EMBL/GenBank/DDBJ whole genome shotgun (WGS) entry which is preliminary data.</text>
</comment>
<evidence type="ECO:0000313" key="2">
    <source>
        <dbReference type="Proteomes" id="UP000235145"/>
    </source>
</evidence>
<dbReference type="AlphaFoldDB" id="A0A9R1WGM3"/>
<reference evidence="1 2" key="1">
    <citation type="journal article" date="2017" name="Nat. Commun.">
        <title>Genome assembly with in vitro proximity ligation data and whole-genome triplication in lettuce.</title>
        <authorList>
            <person name="Reyes-Chin-Wo S."/>
            <person name="Wang Z."/>
            <person name="Yang X."/>
            <person name="Kozik A."/>
            <person name="Arikit S."/>
            <person name="Song C."/>
            <person name="Xia L."/>
            <person name="Froenicke L."/>
            <person name="Lavelle D.O."/>
            <person name="Truco M.J."/>
            <person name="Xia R."/>
            <person name="Zhu S."/>
            <person name="Xu C."/>
            <person name="Xu H."/>
            <person name="Xu X."/>
            <person name="Cox K."/>
            <person name="Korf I."/>
            <person name="Meyers B.C."/>
            <person name="Michelmore R.W."/>
        </authorList>
    </citation>
    <scope>NUCLEOTIDE SEQUENCE [LARGE SCALE GENOMIC DNA]</scope>
    <source>
        <strain evidence="2">cv. Salinas</strain>
        <tissue evidence="1">Seedlings</tissue>
    </source>
</reference>